<feature type="region of interest" description="Disordered" evidence="6">
    <location>
        <begin position="186"/>
        <end position="230"/>
    </location>
</feature>
<dbReference type="PANTHER" id="PTHR43133:SF50">
    <property type="entry name" value="ECF RNA POLYMERASE SIGMA FACTOR SIGM"/>
    <property type="match status" value="1"/>
</dbReference>
<name>A0ABS7NW24_9NOCA</name>
<feature type="compositionally biased region" description="Gly residues" evidence="6">
    <location>
        <begin position="221"/>
        <end position="230"/>
    </location>
</feature>
<evidence type="ECO:0000259" key="8">
    <source>
        <dbReference type="Pfam" id="PF08281"/>
    </source>
</evidence>
<evidence type="ECO:0000256" key="2">
    <source>
        <dbReference type="ARBA" id="ARBA00023015"/>
    </source>
</evidence>
<dbReference type="Gene3D" id="1.10.1740.10">
    <property type="match status" value="1"/>
</dbReference>
<evidence type="ECO:0000256" key="1">
    <source>
        <dbReference type="ARBA" id="ARBA00010641"/>
    </source>
</evidence>
<dbReference type="Pfam" id="PF04542">
    <property type="entry name" value="Sigma70_r2"/>
    <property type="match status" value="1"/>
</dbReference>
<dbReference type="InterPro" id="IPR014284">
    <property type="entry name" value="RNA_pol_sigma-70_dom"/>
</dbReference>
<keyword evidence="3" id="KW-0731">Sigma factor</keyword>
<accession>A0ABS7NW24</accession>
<evidence type="ECO:0000259" key="7">
    <source>
        <dbReference type="Pfam" id="PF04542"/>
    </source>
</evidence>
<dbReference type="InterPro" id="IPR013325">
    <property type="entry name" value="RNA_pol_sigma_r2"/>
</dbReference>
<dbReference type="SUPFAM" id="SSF88659">
    <property type="entry name" value="Sigma3 and sigma4 domains of RNA polymerase sigma factors"/>
    <property type="match status" value="1"/>
</dbReference>
<sequence>MRLMGGVAGGDATDGELLAAHIAGDRTAFAVLVRRHQDHLWLTARRASYSAEDAADALQDALLSAHRTAHSFRADAAVRSWLHRIVVNACLDRIRRNRVRPTVPLDDDVREPRDPSDHYADLDLSMVVERALFTLPPDQRAAIVAVDMEGYSVADAAAALGVPPGTIKSRCARGRQKLAEVLRTVRTDDGTGQDPRAAAVSDSGTLSPARPGSTRPSAGTESGGGASNRA</sequence>
<dbReference type="InterPro" id="IPR013324">
    <property type="entry name" value="RNA_pol_sigma_r3/r4-like"/>
</dbReference>
<keyword evidence="4" id="KW-0238">DNA-binding</keyword>
<dbReference type="NCBIfam" id="TIGR02937">
    <property type="entry name" value="sigma70-ECF"/>
    <property type="match status" value="1"/>
</dbReference>
<evidence type="ECO:0000256" key="5">
    <source>
        <dbReference type="ARBA" id="ARBA00023163"/>
    </source>
</evidence>
<dbReference type="Gene3D" id="1.10.10.10">
    <property type="entry name" value="Winged helix-like DNA-binding domain superfamily/Winged helix DNA-binding domain"/>
    <property type="match status" value="1"/>
</dbReference>
<dbReference type="Pfam" id="PF08281">
    <property type="entry name" value="Sigma70_r4_2"/>
    <property type="match status" value="1"/>
</dbReference>
<keyword evidence="2" id="KW-0805">Transcription regulation</keyword>
<dbReference type="InterPro" id="IPR036388">
    <property type="entry name" value="WH-like_DNA-bd_sf"/>
</dbReference>
<proteinExistence type="inferred from homology"/>
<evidence type="ECO:0000256" key="3">
    <source>
        <dbReference type="ARBA" id="ARBA00023082"/>
    </source>
</evidence>
<evidence type="ECO:0000256" key="4">
    <source>
        <dbReference type="ARBA" id="ARBA00023125"/>
    </source>
</evidence>
<evidence type="ECO:0000313" key="10">
    <source>
        <dbReference type="Proteomes" id="UP001520140"/>
    </source>
</evidence>
<dbReference type="InterPro" id="IPR007627">
    <property type="entry name" value="RNA_pol_sigma70_r2"/>
</dbReference>
<comment type="caution">
    <text evidence="9">The sequence shown here is derived from an EMBL/GenBank/DDBJ whole genome shotgun (WGS) entry which is preliminary data.</text>
</comment>
<dbReference type="SUPFAM" id="SSF88946">
    <property type="entry name" value="Sigma2 domain of RNA polymerase sigma factors"/>
    <property type="match status" value="1"/>
</dbReference>
<dbReference type="Proteomes" id="UP001520140">
    <property type="component" value="Unassembled WGS sequence"/>
</dbReference>
<feature type="domain" description="RNA polymerase sigma-70 region 2" evidence="7">
    <location>
        <begin position="32"/>
        <end position="98"/>
    </location>
</feature>
<gene>
    <name evidence="9" type="primary">sigM</name>
    <name evidence="9" type="ORF">HQ605_13085</name>
</gene>
<dbReference type="InterPro" id="IPR013249">
    <property type="entry name" value="RNA_pol_sigma70_r4_t2"/>
</dbReference>
<comment type="similarity">
    <text evidence="1">Belongs to the sigma-70 factor family. ECF subfamily.</text>
</comment>
<dbReference type="CDD" id="cd06171">
    <property type="entry name" value="Sigma70_r4"/>
    <property type="match status" value="1"/>
</dbReference>
<evidence type="ECO:0000313" key="9">
    <source>
        <dbReference type="EMBL" id="MBY6321758.1"/>
    </source>
</evidence>
<keyword evidence="5" id="KW-0804">Transcription</keyword>
<organism evidence="9 10">
    <name type="scientific">Rhodococcoides kroppenstedtii</name>
    <dbReference type="NCBI Taxonomy" id="293050"/>
    <lineage>
        <taxon>Bacteria</taxon>
        <taxon>Bacillati</taxon>
        <taxon>Actinomycetota</taxon>
        <taxon>Actinomycetes</taxon>
        <taxon>Mycobacteriales</taxon>
        <taxon>Nocardiaceae</taxon>
        <taxon>Rhodococcoides</taxon>
    </lineage>
</organism>
<dbReference type="PANTHER" id="PTHR43133">
    <property type="entry name" value="RNA POLYMERASE ECF-TYPE SIGMA FACTO"/>
    <property type="match status" value="1"/>
</dbReference>
<dbReference type="EMBL" id="JABUKG010000013">
    <property type="protein sequence ID" value="MBY6321758.1"/>
    <property type="molecule type" value="Genomic_DNA"/>
</dbReference>
<dbReference type="NCBIfam" id="NF007225">
    <property type="entry name" value="PRK09643.1"/>
    <property type="match status" value="1"/>
</dbReference>
<feature type="domain" description="RNA polymerase sigma factor 70 region 4 type 2" evidence="8">
    <location>
        <begin position="127"/>
        <end position="178"/>
    </location>
</feature>
<protein>
    <submittedName>
        <fullName evidence="9">RNA polymerase sigma factor SigM</fullName>
    </submittedName>
</protein>
<evidence type="ECO:0000256" key="6">
    <source>
        <dbReference type="SAM" id="MobiDB-lite"/>
    </source>
</evidence>
<keyword evidence="10" id="KW-1185">Reference proteome</keyword>
<reference evidence="9 10" key="1">
    <citation type="submission" date="2020-06" db="EMBL/GenBank/DDBJ databases">
        <title>Taxonomy, biology and ecology of Rhodococcus bacteria occurring in California pistachio and other woody hosts as revealed by genome sequence analyses.</title>
        <authorList>
            <person name="Gai Y."/>
            <person name="Riely B."/>
        </authorList>
    </citation>
    <scope>NUCLEOTIDE SEQUENCE [LARGE SCALE GENOMIC DNA]</scope>
    <source>
        <strain evidence="9 10">BP-284</strain>
    </source>
</reference>
<dbReference type="InterPro" id="IPR039425">
    <property type="entry name" value="RNA_pol_sigma-70-like"/>
</dbReference>